<organism evidence="2 3">
    <name type="scientific">Flavobacterium nakdongensis</name>
    <dbReference type="NCBI Taxonomy" id="3073563"/>
    <lineage>
        <taxon>Bacteria</taxon>
        <taxon>Pseudomonadati</taxon>
        <taxon>Bacteroidota</taxon>
        <taxon>Flavobacteriia</taxon>
        <taxon>Flavobacteriales</taxon>
        <taxon>Flavobacteriaceae</taxon>
        <taxon>Flavobacterium</taxon>
    </lineage>
</organism>
<dbReference type="EMBL" id="CP133721">
    <property type="protein sequence ID" value="WMW78833.1"/>
    <property type="molecule type" value="Genomic_DNA"/>
</dbReference>
<dbReference type="SMART" id="SM00028">
    <property type="entry name" value="TPR"/>
    <property type="match status" value="2"/>
</dbReference>
<dbReference type="PROSITE" id="PS50005">
    <property type="entry name" value="TPR"/>
    <property type="match status" value="1"/>
</dbReference>
<evidence type="ECO:0000256" key="1">
    <source>
        <dbReference type="PROSITE-ProRule" id="PRU00339"/>
    </source>
</evidence>
<dbReference type="Gene3D" id="1.25.40.10">
    <property type="entry name" value="Tetratricopeptide repeat domain"/>
    <property type="match status" value="1"/>
</dbReference>
<protein>
    <submittedName>
        <fullName evidence="2">Tetratricopeptide repeat protein</fullName>
    </submittedName>
</protein>
<accession>A0ABY9RC63</accession>
<dbReference type="InterPro" id="IPR019734">
    <property type="entry name" value="TPR_rpt"/>
</dbReference>
<gene>
    <name evidence="2" type="ORF">RF683_05150</name>
</gene>
<dbReference type="InterPro" id="IPR011990">
    <property type="entry name" value="TPR-like_helical_dom_sf"/>
</dbReference>
<keyword evidence="3" id="KW-1185">Reference proteome</keyword>
<evidence type="ECO:0000313" key="3">
    <source>
        <dbReference type="Proteomes" id="UP001180481"/>
    </source>
</evidence>
<reference evidence="2" key="1">
    <citation type="submission" date="2023-09" db="EMBL/GenBank/DDBJ databases">
        <title>Flavobacterium sp. 20NA77.7 isolated from freshwater.</title>
        <authorList>
            <person name="Le V."/>
            <person name="Ko S.-R."/>
            <person name="Ahn C.-Y."/>
            <person name="Oh H.-M."/>
        </authorList>
    </citation>
    <scope>NUCLEOTIDE SEQUENCE</scope>
    <source>
        <strain evidence="2">20NA77.7</strain>
    </source>
</reference>
<keyword evidence="1" id="KW-0802">TPR repeat</keyword>
<dbReference type="SUPFAM" id="SSF48452">
    <property type="entry name" value="TPR-like"/>
    <property type="match status" value="1"/>
</dbReference>
<feature type="repeat" description="TPR" evidence="1">
    <location>
        <begin position="216"/>
        <end position="249"/>
    </location>
</feature>
<proteinExistence type="predicted"/>
<sequence>MQRILYILLVILFSNYNFSQTNYEKFKKLYKENDTTKIKTLFAEWEKSNPNDPEFYTSAFNFYYSKSKQEILSLQNEKPKEEGFQLKDSTGNVAGFLTSKIGYNPEMLDKAMFYINKGIEKFPNRLDIRFGKCYVLGQLEEYEAFTNTIIETIEYSRINNNNWLWTEDKKQENAEIFMLDAIQAYLVQLYNTEDDNLLSNMIQIGEITLKYYPKNIEILSTTAVALMLTKKYDRAIDYLKQGEKLNPKDYIVLNNIAQAYKMKGDTKNAIQYYELTEKYGDEKAKQQAKENLLELKK</sequence>
<name>A0ABY9RC63_9FLAO</name>
<dbReference type="Proteomes" id="UP001180481">
    <property type="component" value="Chromosome"/>
</dbReference>
<dbReference type="RefSeq" id="WP_309533123.1">
    <property type="nucleotide sequence ID" value="NZ_CP133721.1"/>
</dbReference>
<evidence type="ECO:0000313" key="2">
    <source>
        <dbReference type="EMBL" id="WMW78833.1"/>
    </source>
</evidence>